<comment type="caution">
    <text evidence="1">The sequence shown here is derived from an EMBL/GenBank/DDBJ whole genome shotgun (WGS) entry which is preliminary data.</text>
</comment>
<accession>A0A397UFP0</accession>
<reference evidence="1 2" key="1">
    <citation type="submission" date="2018-06" db="EMBL/GenBank/DDBJ databases">
        <title>Comparative genomics reveals the genomic features of Rhizophagus irregularis, R. cerebriforme, R. diaphanum and Gigaspora rosea, and their symbiotic lifestyle signature.</title>
        <authorList>
            <person name="Morin E."/>
            <person name="San Clemente H."/>
            <person name="Chen E.C.H."/>
            <person name="De La Providencia I."/>
            <person name="Hainaut M."/>
            <person name="Kuo A."/>
            <person name="Kohler A."/>
            <person name="Murat C."/>
            <person name="Tang N."/>
            <person name="Roy S."/>
            <person name="Loubradou J."/>
            <person name="Henrissat B."/>
            <person name="Grigoriev I.V."/>
            <person name="Corradi N."/>
            <person name="Roux C."/>
            <person name="Martin F.M."/>
        </authorList>
    </citation>
    <scope>NUCLEOTIDE SEQUENCE [LARGE SCALE GENOMIC DNA]</scope>
    <source>
        <strain evidence="1 2">DAOM 194757</strain>
    </source>
</reference>
<sequence length="70" mass="8010">MPIGARGMSQLKAFADPLISKSKKHVWANLAMAGWQIHPRVDEEDLSTYTEITYIVDIDIKIYIINEHII</sequence>
<gene>
    <name evidence="1" type="ORF">C2G38_2210081</name>
</gene>
<keyword evidence="2" id="KW-1185">Reference proteome</keyword>
<dbReference type="AlphaFoldDB" id="A0A397UFP0"/>
<proteinExistence type="predicted"/>
<dbReference type="EMBL" id="QKWP01001430">
    <property type="protein sequence ID" value="RIB08994.1"/>
    <property type="molecule type" value="Genomic_DNA"/>
</dbReference>
<name>A0A397UFP0_9GLOM</name>
<dbReference type="OrthoDB" id="196858at2759"/>
<dbReference type="Proteomes" id="UP000266673">
    <property type="component" value="Unassembled WGS sequence"/>
</dbReference>
<protein>
    <submittedName>
        <fullName evidence="1">Uncharacterized protein</fullName>
    </submittedName>
</protein>
<evidence type="ECO:0000313" key="2">
    <source>
        <dbReference type="Proteomes" id="UP000266673"/>
    </source>
</evidence>
<organism evidence="1 2">
    <name type="scientific">Gigaspora rosea</name>
    <dbReference type="NCBI Taxonomy" id="44941"/>
    <lineage>
        <taxon>Eukaryota</taxon>
        <taxon>Fungi</taxon>
        <taxon>Fungi incertae sedis</taxon>
        <taxon>Mucoromycota</taxon>
        <taxon>Glomeromycotina</taxon>
        <taxon>Glomeromycetes</taxon>
        <taxon>Diversisporales</taxon>
        <taxon>Gigasporaceae</taxon>
        <taxon>Gigaspora</taxon>
    </lineage>
</organism>
<evidence type="ECO:0000313" key="1">
    <source>
        <dbReference type="EMBL" id="RIB08994.1"/>
    </source>
</evidence>